<feature type="compositionally biased region" description="Gly residues" evidence="1">
    <location>
        <begin position="286"/>
        <end position="297"/>
    </location>
</feature>
<keyword evidence="2" id="KW-0812">Transmembrane</keyword>
<gene>
    <name evidence="4" type="ORF">AFCDBAGC_3638</name>
</gene>
<feature type="transmembrane region" description="Helical" evidence="2">
    <location>
        <begin position="9"/>
        <end position="30"/>
    </location>
</feature>
<dbReference type="InterPro" id="IPR003660">
    <property type="entry name" value="HAMP_dom"/>
</dbReference>
<dbReference type="SUPFAM" id="SSF158472">
    <property type="entry name" value="HAMP domain-like"/>
    <property type="match status" value="1"/>
</dbReference>
<dbReference type="SMART" id="SM00304">
    <property type="entry name" value="HAMP"/>
    <property type="match status" value="1"/>
</dbReference>
<dbReference type="PROSITE" id="PS50885">
    <property type="entry name" value="HAMP"/>
    <property type="match status" value="1"/>
</dbReference>
<dbReference type="EMBL" id="BPQG01000054">
    <property type="protein sequence ID" value="GJD45761.1"/>
    <property type="molecule type" value="Genomic_DNA"/>
</dbReference>
<evidence type="ECO:0000259" key="3">
    <source>
        <dbReference type="PROSITE" id="PS50885"/>
    </source>
</evidence>
<dbReference type="Pfam" id="PF12729">
    <property type="entry name" value="4HB_MCP_1"/>
    <property type="match status" value="1"/>
</dbReference>
<organism evidence="4 5">
    <name type="scientific">Methylobacterium cerastii</name>
    <dbReference type="NCBI Taxonomy" id="932741"/>
    <lineage>
        <taxon>Bacteria</taxon>
        <taxon>Pseudomonadati</taxon>
        <taxon>Pseudomonadota</taxon>
        <taxon>Alphaproteobacteria</taxon>
        <taxon>Hyphomicrobiales</taxon>
        <taxon>Methylobacteriaceae</taxon>
        <taxon>Methylobacterium</taxon>
    </lineage>
</organism>
<comment type="caution">
    <text evidence="4">The sequence shown here is derived from an EMBL/GenBank/DDBJ whole genome shotgun (WGS) entry which is preliminary data.</text>
</comment>
<protein>
    <recommendedName>
        <fullName evidence="3">HAMP domain-containing protein</fullName>
    </recommendedName>
</protein>
<dbReference type="CDD" id="cd06225">
    <property type="entry name" value="HAMP"/>
    <property type="match status" value="1"/>
</dbReference>
<feature type="domain" description="HAMP" evidence="3">
    <location>
        <begin position="214"/>
        <end position="267"/>
    </location>
</feature>
<accession>A0ABQ4QL39</accession>
<dbReference type="RefSeq" id="WP_238272661.1">
    <property type="nucleotide sequence ID" value="NZ_BPQG01000054.1"/>
</dbReference>
<reference evidence="4 5" key="1">
    <citation type="journal article" date="2021" name="Front. Microbiol.">
        <title>Comprehensive Comparative Genomics and Phenotyping of Methylobacterium Species.</title>
        <authorList>
            <person name="Alessa O."/>
            <person name="Ogura Y."/>
            <person name="Fujitani Y."/>
            <person name="Takami H."/>
            <person name="Hayashi T."/>
            <person name="Sahin N."/>
            <person name="Tani A."/>
        </authorList>
    </citation>
    <scope>NUCLEOTIDE SEQUENCE [LARGE SCALE GENOMIC DNA]</scope>
    <source>
        <strain evidence="4 5">DSM 23679</strain>
    </source>
</reference>
<keyword evidence="2" id="KW-0472">Membrane</keyword>
<keyword evidence="2" id="KW-1133">Transmembrane helix</keyword>
<keyword evidence="5" id="KW-1185">Reference proteome</keyword>
<evidence type="ECO:0000256" key="2">
    <source>
        <dbReference type="SAM" id="Phobius"/>
    </source>
</evidence>
<feature type="transmembrane region" description="Helical" evidence="2">
    <location>
        <begin position="192"/>
        <end position="216"/>
    </location>
</feature>
<feature type="region of interest" description="Disordered" evidence="1">
    <location>
        <begin position="275"/>
        <end position="300"/>
    </location>
</feature>
<dbReference type="Gene3D" id="6.10.340.10">
    <property type="match status" value="1"/>
</dbReference>
<sequence>MRLLSNAKVILKVALPLVILSILTAGLGLYSRATLGDLAAQTQQIVDVQATRLESVLNVRINVNEASIQARNILIETRETEMAQYKSRYDAAIKSAFENVDRLIAMSDTAERKAVNQTLRDTMTEFFAIMDRANLHGMKNDNETASKILLTEATVGLAKVRAITQPRIDRPTAELRQARDDAEQAVSRASTLLVATAAFGLLGALTLASLIVVFGLTRPMGSLVAVLQRMAKGDTEAEIVEARHGDEIGAVGKAVEGIKAMVAQKTAGQAEIKRGGHQQHRRRGAGLRGDGGCGDAGPGRRLRAVAPIRAPRRRGRALPRHRAGCLRRA</sequence>
<dbReference type="Pfam" id="PF00672">
    <property type="entry name" value="HAMP"/>
    <property type="match status" value="1"/>
</dbReference>
<evidence type="ECO:0000313" key="4">
    <source>
        <dbReference type="EMBL" id="GJD45761.1"/>
    </source>
</evidence>
<proteinExistence type="predicted"/>
<dbReference type="Proteomes" id="UP001055117">
    <property type="component" value="Unassembled WGS sequence"/>
</dbReference>
<feature type="compositionally biased region" description="Basic residues" evidence="1">
    <location>
        <begin position="275"/>
        <end position="285"/>
    </location>
</feature>
<evidence type="ECO:0000256" key="1">
    <source>
        <dbReference type="SAM" id="MobiDB-lite"/>
    </source>
</evidence>
<dbReference type="InterPro" id="IPR024478">
    <property type="entry name" value="HlyB_4HB_MCP"/>
</dbReference>
<name>A0ABQ4QL39_9HYPH</name>
<evidence type="ECO:0000313" key="5">
    <source>
        <dbReference type="Proteomes" id="UP001055117"/>
    </source>
</evidence>